<dbReference type="EMBL" id="MOOB01000018">
    <property type="protein sequence ID" value="OQE87951.1"/>
    <property type="molecule type" value="Genomic_DNA"/>
</dbReference>
<dbReference type="OMA" id="FAGIPKM"/>
<protein>
    <submittedName>
        <fullName evidence="3">Uncharacterized protein</fullName>
    </submittedName>
</protein>
<keyword evidence="1" id="KW-0812">Transmembrane</keyword>
<dbReference type="STRING" id="60175.A0A1V6YKH5"/>
<gene>
    <name evidence="3" type="ORF">PENNAL_c0018G09732</name>
    <name evidence="2" type="ORF">PNAL_LOCUS314</name>
</gene>
<dbReference type="Proteomes" id="UP001153461">
    <property type="component" value="Unassembled WGS sequence"/>
</dbReference>
<evidence type="ECO:0000313" key="3">
    <source>
        <dbReference type="EMBL" id="OQE87951.1"/>
    </source>
</evidence>
<organism evidence="3 4">
    <name type="scientific">Penicillium nalgiovense</name>
    <dbReference type="NCBI Taxonomy" id="60175"/>
    <lineage>
        <taxon>Eukaryota</taxon>
        <taxon>Fungi</taxon>
        <taxon>Dikarya</taxon>
        <taxon>Ascomycota</taxon>
        <taxon>Pezizomycotina</taxon>
        <taxon>Eurotiomycetes</taxon>
        <taxon>Eurotiomycetidae</taxon>
        <taxon>Eurotiales</taxon>
        <taxon>Aspergillaceae</taxon>
        <taxon>Penicillium</taxon>
    </lineage>
</organism>
<keyword evidence="1" id="KW-1133">Transmembrane helix</keyword>
<dbReference type="AlphaFoldDB" id="A0A1V6YKH5"/>
<reference evidence="3" key="1">
    <citation type="submission" date="2016-10" db="EMBL/GenBank/DDBJ databases">
        <title>Uncovering the secondary metabolism of Penicillium species provides insights into the evolution of 6-MSA pathways.</title>
        <authorList>
            <person name="Nielsen J.C."/>
            <person name="Nielsen J."/>
        </authorList>
    </citation>
    <scope>NUCLEOTIDE SEQUENCE [LARGE SCALE GENOMIC DNA]</scope>
    <source>
        <strain evidence="3">IBT 13039</strain>
    </source>
</reference>
<evidence type="ECO:0000256" key="1">
    <source>
        <dbReference type="SAM" id="Phobius"/>
    </source>
</evidence>
<evidence type="ECO:0000313" key="4">
    <source>
        <dbReference type="Proteomes" id="UP000191691"/>
    </source>
</evidence>
<keyword evidence="4" id="KW-1185">Reference proteome</keyword>
<sequence>MTSIITSIEDLLTSIFEVIFSVVKSTLDTGYQLLMAFVDFFAGIPKMLQHLVKGSLEATGGVGAFITSNIIVITVIALGIYGYLVYLRREGRPVQVQAGTKKSN</sequence>
<dbReference type="Proteomes" id="UP000191691">
    <property type="component" value="Unassembled WGS sequence"/>
</dbReference>
<evidence type="ECO:0000313" key="2">
    <source>
        <dbReference type="EMBL" id="CAG7945182.1"/>
    </source>
</evidence>
<reference evidence="4" key="2">
    <citation type="journal article" date="2017" name="Nat. Microbiol.">
        <title>Global analysis of biosynthetic gene clusters reveals vast potential of secondary metabolite production in Penicillium species.</title>
        <authorList>
            <person name="Nielsen J.C."/>
            <person name="Grijseels S."/>
            <person name="Prigent S."/>
            <person name="Ji B."/>
            <person name="Dainat J."/>
            <person name="Nielsen K.F."/>
            <person name="Frisvad J.C."/>
            <person name="Workman M."/>
            <person name="Nielsen J."/>
        </authorList>
    </citation>
    <scope>NUCLEOTIDE SEQUENCE [LARGE SCALE GENOMIC DNA]</scope>
    <source>
        <strain evidence="4">IBT 13039</strain>
    </source>
</reference>
<accession>A0A1V6YKH5</accession>
<reference evidence="2" key="3">
    <citation type="submission" date="2021-07" db="EMBL/GenBank/DDBJ databases">
        <authorList>
            <person name="Branca A.L. A."/>
        </authorList>
    </citation>
    <scope>NUCLEOTIDE SEQUENCE</scope>
</reference>
<dbReference type="OrthoDB" id="2561686at2759"/>
<feature type="transmembrane region" description="Helical" evidence="1">
    <location>
        <begin position="60"/>
        <end position="84"/>
    </location>
</feature>
<proteinExistence type="predicted"/>
<comment type="caution">
    <text evidence="3">The sequence shown here is derived from an EMBL/GenBank/DDBJ whole genome shotgun (WGS) entry which is preliminary data.</text>
</comment>
<dbReference type="EMBL" id="CAJVNV010000010">
    <property type="protein sequence ID" value="CAG7945182.1"/>
    <property type="molecule type" value="Genomic_DNA"/>
</dbReference>
<name>A0A1V6YKH5_PENNA</name>
<keyword evidence="1" id="KW-0472">Membrane</keyword>